<sequence>MFGAEQEFDMVLDAPALNSDQLERLAANVRRRLEEIGDPAIRIPVLEDYRVECHTSRNPDDYFYYDLAVDIDIGSTVITLHRRKEPRPCYGAVDVDALARSIVMHVLLAKSDRMAITALTAAQSAVRAKIKRDGSSLAILSVRYEPEEITTPKILSGRRIWVDVGLLDNLLHPTTETVTSGSIREICGHLRRLGDKHRERLATLERITPYAGVLELDGLAEHAIAAVGRDVGEIAKAMLAAEPVEPALEVVLSRDEDIGHFGVRVRDGRIVFEAHLGHCWIDREGLLGVRQGFPDTMLVAIAGRRLGDLIDHPMLAADAQIAAVVRASEDFTEFRLLTHSRAIDLME</sequence>
<organism evidence="1 2">
    <name type="scientific">Sphingomonas floccifaciens</name>
    <dbReference type="NCBI Taxonomy" id="1844115"/>
    <lineage>
        <taxon>Bacteria</taxon>
        <taxon>Pseudomonadati</taxon>
        <taxon>Pseudomonadota</taxon>
        <taxon>Alphaproteobacteria</taxon>
        <taxon>Sphingomonadales</taxon>
        <taxon>Sphingomonadaceae</taxon>
        <taxon>Sphingomonas</taxon>
    </lineage>
</organism>
<evidence type="ECO:0000313" key="1">
    <source>
        <dbReference type="EMBL" id="MFD1789099.1"/>
    </source>
</evidence>
<dbReference type="Proteomes" id="UP001597283">
    <property type="component" value="Unassembled WGS sequence"/>
</dbReference>
<dbReference type="EMBL" id="JBHUFC010000007">
    <property type="protein sequence ID" value="MFD1789099.1"/>
    <property type="molecule type" value="Genomic_DNA"/>
</dbReference>
<keyword evidence="2" id="KW-1185">Reference proteome</keyword>
<gene>
    <name evidence="1" type="ORF">ACFSC3_16170</name>
</gene>
<name>A0ABW4NHW4_9SPHN</name>
<accession>A0ABW4NHW4</accession>
<protein>
    <submittedName>
        <fullName evidence="1">Uncharacterized protein</fullName>
    </submittedName>
</protein>
<evidence type="ECO:0000313" key="2">
    <source>
        <dbReference type="Proteomes" id="UP001597283"/>
    </source>
</evidence>
<proteinExistence type="predicted"/>
<comment type="caution">
    <text evidence="1">The sequence shown here is derived from an EMBL/GenBank/DDBJ whole genome shotgun (WGS) entry which is preliminary data.</text>
</comment>
<reference evidence="2" key="1">
    <citation type="journal article" date="2019" name="Int. J. Syst. Evol. Microbiol.">
        <title>The Global Catalogue of Microorganisms (GCM) 10K type strain sequencing project: providing services to taxonomists for standard genome sequencing and annotation.</title>
        <authorList>
            <consortium name="The Broad Institute Genomics Platform"/>
            <consortium name="The Broad Institute Genome Sequencing Center for Infectious Disease"/>
            <person name="Wu L."/>
            <person name="Ma J."/>
        </authorList>
    </citation>
    <scope>NUCLEOTIDE SEQUENCE [LARGE SCALE GENOMIC DNA]</scope>
    <source>
        <strain evidence="2">Q85</strain>
    </source>
</reference>